<evidence type="ECO:0000256" key="9">
    <source>
        <dbReference type="SAM" id="SignalP"/>
    </source>
</evidence>
<dbReference type="PANTHER" id="PTHR43301">
    <property type="entry name" value="ARABINAN ENDO-1,5-ALPHA-L-ARABINOSIDASE"/>
    <property type="match status" value="1"/>
</dbReference>
<dbReference type="RefSeq" id="WP_273614415.1">
    <property type="nucleotide sequence ID" value="NZ_CP117416.1"/>
</dbReference>
<feature type="signal peptide" evidence="9">
    <location>
        <begin position="1"/>
        <end position="33"/>
    </location>
</feature>
<dbReference type="Gene3D" id="2.60.120.200">
    <property type="match status" value="1"/>
</dbReference>
<dbReference type="InterPro" id="IPR032291">
    <property type="entry name" value="Abn2_C"/>
</dbReference>
<keyword evidence="6" id="KW-0326">Glycosidase</keyword>
<dbReference type="EMBL" id="CP117416">
    <property type="protein sequence ID" value="WCT56108.1"/>
    <property type="molecule type" value="Genomic_DNA"/>
</dbReference>
<dbReference type="Gene3D" id="2.40.128.10">
    <property type="match status" value="1"/>
</dbReference>
<comment type="pathway">
    <text evidence="1">Glycan metabolism; L-arabinan degradation.</text>
</comment>
<dbReference type="InterPro" id="IPR023296">
    <property type="entry name" value="Glyco_hydro_beta-prop_sf"/>
</dbReference>
<dbReference type="InterPro" id="IPR006558">
    <property type="entry name" value="LamG-like"/>
</dbReference>
<name>A0AAX3M2I1_9BACL</name>
<dbReference type="SMART" id="SM00560">
    <property type="entry name" value="LamGL"/>
    <property type="match status" value="1"/>
</dbReference>
<dbReference type="SUPFAM" id="SSF49899">
    <property type="entry name" value="Concanavalin A-like lectins/glucanases"/>
    <property type="match status" value="1"/>
</dbReference>
<evidence type="ECO:0000256" key="7">
    <source>
        <dbReference type="PIRSR" id="PIRSR606710-1"/>
    </source>
</evidence>
<dbReference type="Pfam" id="PF13385">
    <property type="entry name" value="Laminin_G_3"/>
    <property type="match status" value="1"/>
</dbReference>
<keyword evidence="4 11" id="KW-0378">Hydrolase</keyword>
<evidence type="ECO:0000256" key="5">
    <source>
        <dbReference type="ARBA" id="ARBA00023157"/>
    </source>
</evidence>
<dbReference type="Proteomes" id="UP001220509">
    <property type="component" value="Chromosome"/>
</dbReference>
<evidence type="ECO:0000256" key="8">
    <source>
        <dbReference type="PIRSR" id="PIRSR606710-2"/>
    </source>
</evidence>
<dbReference type="InterPro" id="IPR046780">
    <property type="entry name" value="aBig_2"/>
</dbReference>
<gene>
    <name evidence="11" type="ORF">PQ456_00865</name>
</gene>
<dbReference type="GO" id="GO:0005975">
    <property type="term" value="P:carbohydrate metabolic process"/>
    <property type="evidence" value="ECO:0007669"/>
    <property type="project" value="InterPro"/>
</dbReference>
<evidence type="ECO:0000256" key="3">
    <source>
        <dbReference type="ARBA" id="ARBA00022729"/>
    </source>
</evidence>
<dbReference type="CDD" id="cd18832">
    <property type="entry name" value="GH43_GsAbnA-like"/>
    <property type="match status" value="1"/>
</dbReference>
<dbReference type="Pfam" id="PF20578">
    <property type="entry name" value="aBig_2"/>
    <property type="match status" value="1"/>
</dbReference>
<dbReference type="InterPro" id="IPR006710">
    <property type="entry name" value="Glyco_hydro_43"/>
</dbReference>
<evidence type="ECO:0000256" key="1">
    <source>
        <dbReference type="ARBA" id="ARBA00004834"/>
    </source>
</evidence>
<evidence type="ECO:0000313" key="11">
    <source>
        <dbReference type="EMBL" id="WCT56108.1"/>
    </source>
</evidence>
<feature type="site" description="Important for catalytic activity, responsible for pKa modulation of the active site Glu and correct orientation of both the proton donor and substrate" evidence="8">
    <location>
        <position position="237"/>
    </location>
</feature>
<sequence>MNKGWIQKATAFTLMISLTIPTLGFGGASTVRAEEYDLKPAVTTPTFSNVSVHDPSIIKAGGTFYVFGSHISAAKSPDLINWTSFANGYTTPGNTLYGDLSKNLAGSFKWAGENDADSKGGFSVWAPDVIWNPKYVNADGTKGAYTIYYCTSSTYIRSAIGMAVSQKIEGPYTYVDTMIYSGFTKDKAFDNNSTVDKKWTNTNIQTLIDQKKVTGENAAWFNADGTYANQTYPNAIDPTIFSDTKGKLWMTYGSWSGGIFVLEIDAKTGKPIYPGKDGKTKDGRLIDRYFGTKVAGGYGQSGEGPYIQYNKESGYYYLYMTYGGLAANGGYNMRVFRATKPDGPYQDAKGQQATWPAQTSNVTYGNKLIGNYLWDSKVGDPGYGENLGYVSPGHNSVYTDNKTGQTFLVFHTRFPARGEEHELRIHQMYINKDGWPVVSPYRYTGENLTKVSEDTIIGDYQFIDHGNDSSPAIKNTKYIRLNKDRTISGELQGTWRQKGTADAVLTIEGVTYTGVFVKNWNPVSKQYTMTFTALSTNGTMGWGSRLADVSDKQVVADVYGDLSLGDTSNMVSDVVLPTVGSRGTSIVWSSSNPAVVANTGAVTRPQAGQAPANVTLTATITKGSSKQTKVFQVTVQPFVEATLTAQYSFENNLKDTTSTFGQGTVTGERLDSTVGTITYGTGVQGQSAIFDGKSGIRLPQGLISNNSYSVSLWVKPDQLTTYSPAFFGAKDTDHWVSLIPRGATADNAMVWSGTAWYDGVTGVTIPANQWTHLAFSVDEGRLTIYVNGVQKFSGDNFPNIFTDNNASFGLGVNYWDTPFKGQMDELRIYKGSLTPAQLSELAKGK</sequence>
<proteinExistence type="inferred from homology"/>
<evidence type="ECO:0000256" key="4">
    <source>
        <dbReference type="ARBA" id="ARBA00022801"/>
    </source>
</evidence>
<keyword evidence="3 9" id="KW-0732">Signal</keyword>
<dbReference type="Pfam" id="PF04616">
    <property type="entry name" value="Glyco_hydro_43"/>
    <property type="match status" value="1"/>
</dbReference>
<evidence type="ECO:0000313" key="12">
    <source>
        <dbReference type="Proteomes" id="UP001220509"/>
    </source>
</evidence>
<dbReference type="InterPro" id="IPR013320">
    <property type="entry name" value="ConA-like_dom_sf"/>
</dbReference>
<keyword evidence="12" id="KW-1185">Reference proteome</keyword>
<dbReference type="PANTHER" id="PTHR43301:SF3">
    <property type="entry name" value="ARABINAN ENDO-1,5-ALPHA-L-ARABINOSIDASE A-RELATED"/>
    <property type="match status" value="1"/>
</dbReference>
<accession>A0AAX3M2I1</accession>
<dbReference type="KEGG" id="pka:PQ456_00865"/>
<protein>
    <submittedName>
        <fullName evidence="11">Glycoside hydrolase family 43 C-terminal domain-containing protein</fullName>
    </submittedName>
</protein>
<evidence type="ECO:0000256" key="2">
    <source>
        <dbReference type="ARBA" id="ARBA00009865"/>
    </source>
</evidence>
<dbReference type="Gene3D" id="2.115.10.20">
    <property type="entry name" value="Glycosyl hydrolase domain, family 43"/>
    <property type="match status" value="1"/>
</dbReference>
<feature type="active site" description="Proton acceptor" evidence="7">
    <location>
        <position position="54"/>
    </location>
</feature>
<dbReference type="InterPro" id="IPR050727">
    <property type="entry name" value="GH43_arabinanases"/>
</dbReference>
<feature type="active site" description="Proton donor" evidence="7">
    <location>
        <position position="303"/>
    </location>
</feature>
<dbReference type="Pfam" id="PF16369">
    <property type="entry name" value="GH43_C"/>
    <property type="match status" value="1"/>
</dbReference>
<feature type="domain" description="LamG-like jellyroll fold" evidence="10">
    <location>
        <begin position="706"/>
        <end position="836"/>
    </location>
</feature>
<evidence type="ECO:0000259" key="10">
    <source>
        <dbReference type="SMART" id="SM00560"/>
    </source>
</evidence>
<comment type="similarity">
    <text evidence="2">Belongs to the glycosyl hydrolase 43 family.</text>
</comment>
<keyword evidence="5" id="KW-1015">Disulfide bond</keyword>
<evidence type="ECO:0000256" key="6">
    <source>
        <dbReference type="ARBA" id="ARBA00023295"/>
    </source>
</evidence>
<dbReference type="AlphaFoldDB" id="A0AAX3M2I1"/>
<feature type="chain" id="PRO_5043757832" evidence="9">
    <location>
        <begin position="34"/>
        <end position="845"/>
    </location>
</feature>
<organism evidence="11 12">
    <name type="scientific">Paenibacillus kyungheensis</name>
    <dbReference type="NCBI Taxonomy" id="1452732"/>
    <lineage>
        <taxon>Bacteria</taxon>
        <taxon>Bacillati</taxon>
        <taxon>Bacillota</taxon>
        <taxon>Bacilli</taxon>
        <taxon>Bacillales</taxon>
        <taxon>Paenibacillaceae</taxon>
        <taxon>Paenibacillus</taxon>
    </lineage>
</organism>
<dbReference type="GO" id="GO:0004553">
    <property type="term" value="F:hydrolase activity, hydrolyzing O-glycosyl compounds"/>
    <property type="evidence" value="ECO:0007669"/>
    <property type="project" value="InterPro"/>
</dbReference>
<dbReference type="SUPFAM" id="SSF75005">
    <property type="entry name" value="Arabinanase/levansucrase/invertase"/>
    <property type="match status" value="1"/>
</dbReference>
<reference evidence="11 12" key="1">
    <citation type="submission" date="2023-02" db="EMBL/GenBank/DDBJ databases">
        <title>Genome sequence of Paenibacillus kyungheensis KACC 18744.</title>
        <authorList>
            <person name="Kim S."/>
            <person name="Heo J."/>
            <person name="Kwon S.-W."/>
        </authorList>
    </citation>
    <scope>NUCLEOTIDE SEQUENCE [LARGE SCALE GENOMIC DNA]</scope>
    <source>
        <strain evidence="11 12">KACC 18744</strain>
    </source>
</reference>